<dbReference type="CDD" id="cd10027">
    <property type="entry name" value="UDG-F1-like"/>
    <property type="match status" value="2"/>
</dbReference>
<dbReference type="GO" id="GO:0004844">
    <property type="term" value="F:uracil DNA N-glycosylase activity"/>
    <property type="evidence" value="ECO:0007669"/>
    <property type="project" value="InterPro"/>
</dbReference>
<comment type="similarity">
    <text evidence="1">Belongs to the uracil-DNA glycosylase (UDG) superfamily. UNG family.</text>
</comment>
<organism evidence="6 7">
    <name type="scientific">Stylophora pistillata</name>
    <name type="common">Smooth cauliflower coral</name>
    <dbReference type="NCBI Taxonomy" id="50429"/>
    <lineage>
        <taxon>Eukaryota</taxon>
        <taxon>Metazoa</taxon>
        <taxon>Cnidaria</taxon>
        <taxon>Anthozoa</taxon>
        <taxon>Hexacorallia</taxon>
        <taxon>Scleractinia</taxon>
        <taxon>Astrocoeniina</taxon>
        <taxon>Pocilloporidae</taxon>
        <taxon>Stylophora</taxon>
    </lineage>
</organism>
<dbReference type="Gene3D" id="3.40.470.10">
    <property type="entry name" value="Uracil-DNA glycosylase-like domain"/>
    <property type="match status" value="3"/>
</dbReference>
<dbReference type="SMART" id="SM00986">
    <property type="entry name" value="UDG"/>
    <property type="match status" value="2"/>
</dbReference>
<dbReference type="SUPFAM" id="SSF52141">
    <property type="entry name" value="Uracil-DNA glycosylase-like"/>
    <property type="match status" value="3"/>
</dbReference>
<comment type="caution">
    <text evidence="6">The sequence shown here is derived from an EMBL/GenBank/DDBJ whole genome shotgun (WGS) entry which is preliminary data.</text>
</comment>
<dbReference type="Proteomes" id="UP000225706">
    <property type="component" value="Unassembled WGS sequence"/>
</dbReference>
<keyword evidence="3" id="KW-0378">Hydrolase</keyword>
<dbReference type="OrthoDB" id="5982952at2759"/>
<dbReference type="InterPro" id="IPR036895">
    <property type="entry name" value="Uracil-DNA_glycosylase-like_sf"/>
</dbReference>
<keyword evidence="7" id="KW-1185">Reference proteome</keyword>
<sequence length="737" mass="82816">MLVELGWEEYRVGLSNGDLKSWVDQDVFLLNSALTVRQGSNNAGSHQSLWRDFMAYVVQEINTRGGPTAWLLRGSEARGARNLITNRHHYVKTEGHPAQRAPGSDPFFGRNYFRCANQHLREYRRTEKGFNTFSLPMAVTPVIFLISLLTCAMAAEYELSTDVLGMQHTANVNANTSSLEARSASSSRRFDCRQASFSRTSLYDYLYRHDCIPSGWGEFFSSRTIKGEVREISGHLERDARRYTIEPSLSDVFNAFKVGSVRHVKVVILGQDPTPQANQATGYAFSLWSDQEPAEVPAVFNMLVELGWEGYRVGLSNGDLRPWVRQGVFLLNSALTVRQGSNNAGSHQSLWRDFMQYLLQEINNNAGPTAWLLWGSEARGARNLITNRDHYVKTGGHPAQRAPGSDPFFGRNYFRCANEHLSEYGRTEKGFNTFSLPMAVTPVIFLITLLTSAMAAEYELSTDEKQHTANAYANASSLEVRSSSRRIDCRQASFRRHTLYDYLYTYNCVPSGWSQFFGSRTVRGQIQRISESLESERAIEPSLASVFNAFSVSAQNVKVVILGQDPTPQANRATGFAFSLRPGEEPSGVPAVFNVLVELGWEGYRVDLSNGDLTPWVRQGVFLLNAALTVRQGSAGSHQRIWRTFMEHVLQEISSNARPTAWILWGREAQGARRLIARNHYVKTGGHPAQRTPGSDPFFGRNYFRCANQFLRSNGRGEVDWRLGENRHSQASTRASC</sequence>
<dbReference type="Pfam" id="PF03167">
    <property type="entry name" value="UDG"/>
    <property type="match status" value="2"/>
</dbReference>
<evidence type="ECO:0000259" key="5">
    <source>
        <dbReference type="SMART" id="SM00986"/>
    </source>
</evidence>
<dbReference type="GO" id="GO:0097510">
    <property type="term" value="P:base-excision repair, AP site formation via deaminated base removal"/>
    <property type="evidence" value="ECO:0007669"/>
    <property type="project" value="TreeGrafter"/>
</dbReference>
<dbReference type="EMBL" id="LSMT01000313">
    <property type="protein sequence ID" value="PFX20525.1"/>
    <property type="molecule type" value="Genomic_DNA"/>
</dbReference>
<gene>
    <name evidence="6" type="primary">uglA</name>
    <name evidence="6" type="ORF">AWC38_SpisGene15020</name>
</gene>
<keyword evidence="4" id="KW-0234">DNA repair</keyword>
<dbReference type="AlphaFoldDB" id="A0A2B4RWA4"/>
<dbReference type="SMART" id="SM00987">
    <property type="entry name" value="UreE_C"/>
    <property type="match status" value="2"/>
</dbReference>
<dbReference type="InterPro" id="IPR002043">
    <property type="entry name" value="UDG_fam1"/>
</dbReference>
<evidence type="ECO:0000256" key="2">
    <source>
        <dbReference type="ARBA" id="ARBA00022763"/>
    </source>
</evidence>
<accession>A0A2B4RWA4</accession>
<keyword evidence="2" id="KW-0227">DNA damage</keyword>
<evidence type="ECO:0000256" key="1">
    <source>
        <dbReference type="ARBA" id="ARBA00008184"/>
    </source>
</evidence>
<protein>
    <submittedName>
        <fullName evidence="6">Uracil-DNA glycosylase</fullName>
    </submittedName>
</protein>
<dbReference type="PANTHER" id="PTHR11264:SF0">
    <property type="entry name" value="URACIL-DNA GLYCOSYLASE"/>
    <property type="match status" value="1"/>
</dbReference>
<name>A0A2B4RWA4_STYPI</name>
<dbReference type="STRING" id="50429.A0A2B4RWA4"/>
<evidence type="ECO:0000313" key="7">
    <source>
        <dbReference type="Proteomes" id="UP000225706"/>
    </source>
</evidence>
<evidence type="ECO:0000256" key="3">
    <source>
        <dbReference type="ARBA" id="ARBA00022801"/>
    </source>
</evidence>
<reference evidence="7" key="1">
    <citation type="journal article" date="2017" name="bioRxiv">
        <title>Comparative analysis of the genomes of Stylophora pistillata and Acropora digitifera provides evidence for extensive differences between species of corals.</title>
        <authorList>
            <person name="Voolstra C.R."/>
            <person name="Li Y."/>
            <person name="Liew Y.J."/>
            <person name="Baumgarten S."/>
            <person name="Zoccola D."/>
            <person name="Flot J.-F."/>
            <person name="Tambutte S."/>
            <person name="Allemand D."/>
            <person name="Aranda M."/>
        </authorList>
    </citation>
    <scope>NUCLEOTIDE SEQUENCE [LARGE SCALE GENOMIC DNA]</scope>
</reference>
<proteinExistence type="inferred from homology"/>
<dbReference type="PANTHER" id="PTHR11264">
    <property type="entry name" value="URACIL-DNA GLYCOSYLASE"/>
    <property type="match status" value="1"/>
</dbReference>
<dbReference type="InterPro" id="IPR005122">
    <property type="entry name" value="Uracil-DNA_glycosylase-like"/>
</dbReference>
<evidence type="ECO:0000256" key="4">
    <source>
        <dbReference type="ARBA" id="ARBA00023204"/>
    </source>
</evidence>
<feature type="domain" description="Uracil-DNA glycosylase-like" evidence="5">
    <location>
        <begin position="550"/>
        <end position="711"/>
    </location>
</feature>
<evidence type="ECO:0000313" key="6">
    <source>
        <dbReference type="EMBL" id="PFX20525.1"/>
    </source>
</evidence>
<feature type="domain" description="Uracil-DNA glycosylase-like" evidence="5">
    <location>
        <begin position="256"/>
        <end position="421"/>
    </location>
</feature>